<gene>
    <name evidence="1" type="ORF">IQ236_01975</name>
</gene>
<keyword evidence="2" id="KW-1185">Reference proteome</keyword>
<comment type="caution">
    <text evidence="1">The sequence shown here is derived from an EMBL/GenBank/DDBJ whole genome shotgun (WGS) entry which is preliminary data.</text>
</comment>
<protein>
    <submittedName>
        <fullName evidence="1">Uncharacterized protein</fullName>
    </submittedName>
</protein>
<dbReference type="Proteomes" id="UP000640725">
    <property type="component" value="Unassembled WGS sequence"/>
</dbReference>
<organism evidence="1 2">
    <name type="scientific">Planktothrix mougeotii LEGE 06226</name>
    <dbReference type="NCBI Taxonomy" id="1828728"/>
    <lineage>
        <taxon>Bacteria</taxon>
        <taxon>Bacillati</taxon>
        <taxon>Cyanobacteriota</taxon>
        <taxon>Cyanophyceae</taxon>
        <taxon>Oscillatoriophycideae</taxon>
        <taxon>Oscillatoriales</taxon>
        <taxon>Microcoleaceae</taxon>
        <taxon>Planktothrix</taxon>
    </lineage>
</organism>
<dbReference type="RefSeq" id="WP_193867730.1">
    <property type="nucleotide sequence ID" value="NZ_JADEWU010000003.1"/>
</dbReference>
<evidence type="ECO:0000313" key="2">
    <source>
        <dbReference type="Proteomes" id="UP000640725"/>
    </source>
</evidence>
<evidence type="ECO:0000313" key="1">
    <source>
        <dbReference type="EMBL" id="MBE9141990.1"/>
    </source>
</evidence>
<accession>A0ABR9U6A6</accession>
<reference evidence="1 2" key="1">
    <citation type="submission" date="2020-10" db="EMBL/GenBank/DDBJ databases">
        <authorList>
            <person name="Castelo-Branco R."/>
            <person name="Eusebio N."/>
            <person name="Adriana R."/>
            <person name="Vieira A."/>
            <person name="Brugerolle De Fraissinette N."/>
            <person name="Rezende De Castro R."/>
            <person name="Schneider M.P."/>
            <person name="Vasconcelos V."/>
            <person name="Leao P.N."/>
        </authorList>
    </citation>
    <scope>NUCLEOTIDE SEQUENCE [LARGE SCALE GENOMIC DNA]</scope>
    <source>
        <strain evidence="1 2">LEGE 06226</strain>
    </source>
</reference>
<dbReference type="EMBL" id="JADEWU010000003">
    <property type="protein sequence ID" value="MBE9141990.1"/>
    <property type="molecule type" value="Genomic_DNA"/>
</dbReference>
<name>A0ABR9U6A6_9CYAN</name>
<proteinExistence type="predicted"/>
<sequence>MKVSTVCQQPKPPDSLAIALNNRVALKALQKMVFIYASLLNSEQNTEKVVRSA</sequence>